<feature type="transmembrane region" description="Helical" evidence="1">
    <location>
        <begin position="265"/>
        <end position="290"/>
    </location>
</feature>
<evidence type="ECO:0000256" key="1">
    <source>
        <dbReference type="SAM" id="Phobius"/>
    </source>
</evidence>
<reference evidence="3 4" key="1">
    <citation type="submission" date="2015-12" db="EMBL/GenBank/DDBJ databases">
        <title>The genome of Folsomia candida.</title>
        <authorList>
            <person name="Faddeeva A."/>
            <person name="Derks M.F."/>
            <person name="Anvar Y."/>
            <person name="Smit S."/>
            <person name="Van Straalen N."/>
            <person name="Roelofs D."/>
        </authorList>
    </citation>
    <scope>NUCLEOTIDE SEQUENCE [LARGE SCALE GENOMIC DNA]</scope>
    <source>
        <strain evidence="3 4">VU population</strain>
        <tissue evidence="3">Whole body</tissue>
    </source>
</reference>
<sequence length="717" mass="82624">MFSKLLQIFLTILHFSHQLETFGNFLQLFTGCTLEIFTSKTYPYDDPRFWISDESLIFPRSVKDIKTYVRLVSDAQDNNTLEKYLLLQKQNMRLINSSDYCRIGFIDLQERDEKDVPTSANGLLQLILQNPPSHHVFIRVGIPAAANFPKPNKSPFDYVLRKVSANIFYNKILKSHLSYDSMSKTANRWQNLATSLQSKFTNMGNSQNRNQGLRLSYIPVDRTKFFSSAYANKLNSPPAQVILPAGDYLELKTVVFSKKQEPNGFALLTSFDSCTWICLFLLLFCLNMLLNLPKSGYAFPWYVSFVLVGYLMDQPADIPKPSGQIRSAIIRTAIFSTSILAMLVGNLFRGAYTSQLTARTLPIMKSDLNSLAFSSAPIVTTAFSHSVTNTRKFESFLTNEIRDRLIVAPNSSNIYNVLKIIKDRTTFLLSSWYDFAFNVSNNHLTKTSNGYERLSEVFVLMDQDASCNALIKLLTFNNVYFPISYRSSGIYTERDLYIASNTLLGRILTRGLYGLEESGILHWWKHRHADRSILSPHASYTRKNYFGTWLHRALIHWPPKKSPEFEKDVVGLGNFLMFGYILIILYFWSGLLVRREVCYHRKTREKILNWFQQMWQADKLWVKAYAKKSAPKHTEGQTKMVNAKHPRLYNKMSATKMSTDDESNVLENVTETPGRQFYHGKYVSQLKIEEKLKRCSKFLKKSQIWQGLGQFGHFSDP</sequence>
<keyword evidence="1" id="KW-0472">Membrane</keyword>
<feature type="chain" id="PRO_5012217692" evidence="2">
    <location>
        <begin position="19"/>
        <end position="717"/>
    </location>
</feature>
<name>A0A226DM42_FOLCA</name>
<dbReference type="AlphaFoldDB" id="A0A226DM42"/>
<keyword evidence="1" id="KW-0812">Transmembrane</keyword>
<evidence type="ECO:0000256" key="2">
    <source>
        <dbReference type="SAM" id="SignalP"/>
    </source>
</evidence>
<protein>
    <submittedName>
        <fullName evidence="3">Uncharacterized protein</fullName>
    </submittedName>
</protein>
<organism evidence="3 4">
    <name type="scientific">Folsomia candida</name>
    <name type="common">Springtail</name>
    <dbReference type="NCBI Taxonomy" id="158441"/>
    <lineage>
        <taxon>Eukaryota</taxon>
        <taxon>Metazoa</taxon>
        <taxon>Ecdysozoa</taxon>
        <taxon>Arthropoda</taxon>
        <taxon>Hexapoda</taxon>
        <taxon>Collembola</taxon>
        <taxon>Entomobryomorpha</taxon>
        <taxon>Isotomoidea</taxon>
        <taxon>Isotomidae</taxon>
        <taxon>Proisotominae</taxon>
        <taxon>Folsomia</taxon>
    </lineage>
</organism>
<gene>
    <name evidence="3" type="ORF">Fcan01_19171</name>
</gene>
<feature type="transmembrane region" description="Helical" evidence="1">
    <location>
        <begin position="569"/>
        <end position="588"/>
    </location>
</feature>
<dbReference type="Proteomes" id="UP000198287">
    <property type="component" value="Unassembled WGS sequence"/>
</dbReference>
<feature type="transmembrane region" description="Helical" evidence="1">
    <location>
        <begin position="297"/>
        <end position="316"/>
    </location>
</feature>
<evidence type="ECO:0000313" key="3">
    <source>
        <dbReference type="EMBL" id="OXA46190.1"/>
    </source>
</evidence>
<proteinExistence type="predicted"/>
<dbReference type="EMBL" id="LNIX01000016">
    <property type="protein sequence ID" value="OXA46190.1"/>
    <property type="molecule type" value="Genomic_DNA"/>
</dbReference>
<feature type="signal peptide" evidence="2">
    <location>
        <begin position="1"/>
        <end position="18"/>
    </location>
</feature>
<keyword evidence="1" id="KW-1133">Transmembrane helix</keyword>
<keyword evidence="2" id="KW-0732">Signal</keyword>
<dbReference type="PROSITE" id="PS51257">
    <property type="entry name" value="PROKAR_LIPOPROTEIN"/>
    <property type="match status" value="1"/>
</dbReference>
<keyword evidence="4" id="KW-1185">Reference proteome</keyword>
<comment type="caution">
    <text evidence="3">The sequence shown here is derived from an EMBL/GenBank/DDBJ whole genome shotgun (WGS) entry which is preliminary data.</text>
</comment>
<evidence type="ECO:0000313" key="4">
    <source>
        <dbReference type="Proteomes" id="UP000198287"/>
    </source>
</evidence>
<accession>A0A226DM42</accession>
<feature type="transmembrane region" description="Helical" evidence="1">
    <location>
        <begin position="328"/>
        <end position="348"/>
    </location>
</feature>